<reference evidence="2 3" key="1">
    <citation type="submission" date="2019-09" db="EMBL/GenBank/DDBJ databases">
        <authorList>
            <person name="Kevbrin V."/>
            <person name="Grouzdev D.S."/>
        </authorList>
    </citation>
    <scope>NUCLEOTIDE SEQUENCE [LARGE SCALE GENOMIC DNA]</scope>
    <source>
        <strain evidence="2 3">G-192</strain>
    </source>
</reference>
<dbReference type="AlphaFoldDB" id="A0A5M6ZF54"/>
<evidence type="ECO:0000313" key="3">
    <source>
        <dbReference type="Proteomes" id="UP000325122"/>
    </source>
</evidence>
<evidence type="ECO:0000313" key="2">
    <source>
        <dbReference type="EMBL" id="KAA5803392.1"/>
    </source>
</evidence>
<dbReference type="EMBL" id="VWOJ01000002">
    <property type="protein sequence ID" value="KAA5803392.1"/>
    <property type="molecule type" value="Genomic_DNA"/>
</dbReference>
<dbReference type="Pfam" id="PF13629">
    <property type="entry name" value="T2SS-T3SS_pil_N"/>
    <property type="match status" value="1"/>
</dbReference>
<dbReference type="InterPro" id="IPR032789">
    <property type="entry name" value="T2SS-T3SS_pil_N"/>
</dbReference>
<evidence type="ECO:0000259" key="1">
    <source>
        <dbReference type="Pfam" id="PF13629"/>
    </source>
</evidence>
<organism evidence="2 3">
    <name type="scientific">Alkalicaulis satelles</name>
    <dbReference type="NCBI Taxonomy" id="2609175"/>
    <lineage>
        <taxon>Bacteria</taxon>
        <taxon>Pseudomonadati</taxon>
        <taxon>Pseudomonadota</taxon>
        <taxon>Alphaproteobacteria</taxon>
        <taxon>Maricaulales</taxon>
        <taxon>Maricaulaceae</taxon>
        <taxon>Alkalicaulis</taxon>
    </lineage>
</organism>
<sequence>MGPRLDFLHPRARERRNANLKDADMALRALITVIALAAMAVAPAAAQTFRVPADHAALIRLPGEAAAIVVGNPAIADANLYDARTIFITGKRFGRTNLIALNAEGRVLYTADLAVGGNDRGVVQVFRNTARASYVCAPDCQAIPVLADDEAWNSLNGG</sequence>
<gene>
    <name evidence="2" type="ORF">F1654_06170</name>
</gene>
<dbReference type="Proteomes" id="UP000325122">
    <property type="component" value="Unassembled WGS sequence"/>
</dbReference>
<proteinExistence type="predicted"/>
<comment type="caution">
    <text evidence="2">The sequence shown here is derived from an EMBL/GenBank/DDBJ whole genome shotgun (WGS) entry which is preliminary data.</text>
</comment>
<name>A0A5M6ZF54_9PROT</name>
<feature type="domain" description="Pilus formation protein N-terminal" evidence="1">
    <location>
        <begin position="46"/>
        <end position="115"/>
    </location>
</feature>
<keyword evidence="3" id="KW-1185">Reference proteome</keyword>
<protein>
    <submittedName>
        <fullName evidence="2">Pilus assembly protein</fullName>
    </submittedName>
</protein>
<accession>A0A5M6ZF54</accession>